<evidence type="ECO:0000256" key="5">
    <source>
        <dbReference type="ARBA" id="ARBA00023136"/>
    </source>
</evidence>
<proteinExistence type="predicted"/>
<dbReference type="EMBL" id="FNQN01000004">
    <property type="protein sequence ID" value="SEA24866.1"/>
    <property type="molecule type" value="Genomic_DNA"/>
</dbReference>
<reference evidence="10 11" key="1">
    <citation type="submission" date="2016-10" db="EMBL/GenBank/DDBJ databases">
        <authorList>
            <person name="de Groot N.N."/>
        </authorList>
    </citation>
    <scope>NUCLEOTIDE SEQUENCE [LARGE SCALE GENOMIC DNA]</scope>
    <source>
        <strain evidence="10 11">DSM 7343</strain>
    </source>
</reference>
<feature type="chain" id="PRO_5011524606" evidence="8">
    <location>
        <begin position="24"/>
        <end position="223"/>
    </location>
</feature>
<evidence type="ECO:0000259" key="9">
    <source>
        <dbReference type="PROSITE" id="PS51781"/>
    </source>
</evidence>
<evidence type="ECO:0000256" key="7">
    <source>
        <dbReference type="SAM" id="Phobius"/>
    </source>
</evidence>
<sequence>MKPFRNYILCTLLFVLLASSAYAATGYISDQLIVTVRSGKGNEYKILETLPTATPVEILEEDNAYVKVITPKGTEGYIQRHYVSKTSPKSVQISQLKNTIKTLEEKLQDEQQRLQTNEEDTNTYQQQIIDLSTQRDQIRKEHEKVASEYKNLLSKSDNVLNLSTENDKLIEENNRLNSELLLLREENQNFHRSNMIQWFLAGGGVLFLGWIIGKFSQKRQRRF</sequence>
<keyword evidence="6" id="KW-0175">Coiled coil</keyword>
<feature type="domain" description="SH3b" evidence="9">
    <location>
        <begin position="23"/>
        <end position="87"/>
    </location>
</feature>
<evidence type="ECO:0000256" key="4">
    <source>
        <dbReference type="ARBA" id="ARBA00022989"/>
    </source>
</evidence>
<feature type="coiled-coil region" evidence="6">
    <location>
        <begin position="93"/>
        <end position="186"/>
    </location>
</feature>
<dbReference type="NCBIfam" id="TIGR04211">
    <property type="entry name" value="SH3_and_anchor"/>
    <property type="match status" value="1"/>
</dbReference>
<dbReference type="AlphaFoldDB" id="A0A1H3ZM31"/>
<keyword evidence="5 7" id="KW-0472">Membrane</keyword>
<evidence type="ECO:0000256" key="8">
    <source>
        <dbReference type="SAM" id="SignalP"/>
    </source>
</evidence>
<accession>A0A1H3ZM31</accession>
<dbReference type="PROSITE" id="PS51781">
    <property type="entry name" value="SH3B"/>
    <property type="match status" value="1"/>
</dbReference>
<protein>
    <submittedName>
        <fullName evidence="10">SH3 domain protein</fullName>
    </submittedName>
</protein>
<organism evidence="10 11">
    <name type="scientific">Desulfuromusa kysingii</name>
    <dbReference type="NCBI Taxonomy" id="37625"/>
    <lineage>
        <taxon>Bacteria</taxon>
        <taxon>Pseudomonadati</taxon>
        <taxon>Thermodesulfobacteriota</taxon>
        <taxon>Desulfuromonadia</taxon>
        <taxon>Desulfuromonadales</taxon>
        <taxon>Geopsychrobacteraceae</taxon>
        <taxon>Desulfuromusa</taxon>
    </lineage>
</organism>
<dbReference type="RefSeq" id="WP_092346478.1">
    <property type="nucleotide sequence ID" value="NZ_FNQN01000004.1"/>
</dbReference>
<evidence type="ECO:0000256" key="6">
    <source>
        <dbReference type="SAM" id="Coils"/>
    </source>
</evidence>
<evidence type="ECO:0000256" key="2">
    <source>
        <dbReference type="ARBA" id="ARBA00022692"/>
    </source>
</evidence>
<dbReference type="SMART" id="SM00287">
    <property type="entry name" value="SH3b"/>
    <property type="match status" value="1"/>
</dbReference>
<evidence type="ECO:0000256" key="1">
    <source>
        <dbReference type="ARBA" id="ARBA00004167"/>
    </source>
</evidence>
<name>A0A1H3ZM31_9BACT</name>
<dbReference type="GO" id="GO:0016020">
    <property type="term" value="C:membrane"/>
    <property type="evidence" value="ECO:0007669"/>
    <property type="project" value="UniProtKB-SubCell"/>
</dbReference>
<feature type="transmembrane region" description="Helical" evidence="7">
    <location>
        <begin position="195"/>
        <end position="213"/>
    </location>
</feature>
<dbReference type="Proteomes" id="UP000199409">
    <property type="component" value="Unassembled WGS sequence"/>
</dbReference>
<evidence type="ECO:0000313" key="10">
    <source>
        <dbReference type="EMBL" id="SEA24866.1"/>
    </source>
</evidence>
<dbReference type="OrthoDB" id="5418566at2"/>
<evidence type="ECO:0000313" key="11">
    <source>
        <dbReference type="Proteomes" id="UP000199409"/>
    </source>
</evidence>
<dbReference type="InterPro" id="IPR003646">
    <property type="entry name" value="SH3-like_bac-type"/>
</dbReference>
<dbReference type="InterPro" id="IPR016476">
    <property type="entry name" value="SH3_dom_pro"/>
</dbReference>
<keyword evidence="3 8" id="KW-0732">Signal</keyword>
<comment type="subcellular location">
    <subcellularLocation>
        <location evidence="1">Membrane</location>
        <topology evidence="1">Single-pass membrane protein</topology>
    </subcellularLocation>
</comment>
<dbReference type="Pfam" id="PF08239">
    <property type="entry name" value="SH3_3"/>
    <property type="match status" value="1"/>
</dbReference>
<keyword evidence="2 7" id="KW-0812">Transmembrane</keyword>
<dbReference type="STRING" id="37625.SAMN05660420_01593"/>
<dbReference type="Gene3D" id="2.30.30.40">
    <property type="entry name" value="SH3 Domains"/>
    <property type="match status" value="1"/>
</dbReference>
<keyword evidence="4 7" id="KW-1133">Transmembrane helix</keyword>
<feature type="signal peptide" evidence="8">
    <location>
        <begin position="1"/>
        <end position="23"/>
    </location>
</feature>
<keyword evidence="11" id="KW-1185">Reference proteome</keyword>
<evidence type="ECO:0000256" key="3">
    <source>
        <dbReference type="ARBA" id="ARBA00022729"/>
    </source>
</evidence>
<gene>
    <name evidence="10" type="ORF">SAMN05660420_01593</name>
</gene>